<dbReference type="InterPro" id="IPR001119">
    <property type="entry name" value="SLH_dom"/>
</dbReference>
<dbReference type="PROSITE" id="PS51272">
    <property type="entry name" value="SLH"/>
    <property type="match status" value="3"/>
</dbReference>
<dbReference type="Pfam" id="PF00395">
    <property type="entry name" value="SLH"/>
    <property type="match status" value="3"/>
</dbReference>
<dbReference type="OrthoDB" id="5845122at2"/>
<organism evidence="3 4">
    <name type="scientific">Aneurinibacillus danicus</name>
    <dbReference type="NCBI Taxonomy" id="267746"/>
    <lineage>
        <taxon>Bacteria</taxon>
        <taxon>Bacillati</taxon>
        <taxon>Bacillota</taxon>
        <taxon>Bacilli</taxon>
        <taxon>Bacillales</taxon>
        <taxon>Paenibacillaceae</taxon>
        <taxon>Aneurinibacillus group</taxon>
        <taxon>Aneurinibacillus</taxon>
    </lineage>
</organism>
<evidence type="ECO:0000313" key="3">
    <source>
        <dbReference type="EMBL" id="GEN33340.1"/>
    </source>
</evidence>
<dbReference type="InterPro" id="IPR051465">
    <property type="entry name" value="Cell_Envelope_Struct_Comp"/>
</dbReference>
<protein>
    <recommendedName>
        <fullName evidence="2">SLH domain-containing protein</fullName>
    </recommendedName>
</protein>
<feature type="chain" id="PRO_5022155968" description="SLH domain-containing protein" evidence="1">
    <location>
        <begin position="25"/>
        <end position="206"/>
    </location>
</feature>
<evidence type="ECO:0000313" key="4">
    <source>
        <dbReference type="Proteomes" id="UP000321157"/>
    </source>
</evidence>
<gene>
    <name evidence="3" type="ORF">ADA01nite_08000</name>
</gene>
<dbReference type="RefSeq" id="WP_146808629.1">
    <property type="nucleotide sequence ID" value="NZ_BJXX01000038.1"/>
</dbReference>
<dbReference type="PANTHER" id="PTHR43308">
    <property type="entry name" value="OUTER MEMBRANE PROTEIN ALPHA-RELATED"/>
    <property type="match status" value="1"/>
</dbReference>
<dbReference type="AlphaFoldDB" id="A0A511V353"/>
<keyword evidence="1" id="KW-0732">Signal</keyword>
<comment type="caution">
    <text evidence="3">The sequence shown here is derived from an EMBL/GenBank/DDBJ whole genome shotgun (WGS) entry which is preliminary data.</text>
</comment>
<keyword evidence="4" id="KW-1185">Reference proteome</keyword>
<feature type="domain" description="SLH" evidence="2">
    <location>
        <begin position="87"/>
        <end position="144"/>
    </location>
</feature>
<evidence type="ECO:0000259" key="2">
    <source>
        <dbReference type="PROSITE" id="PS51272"/>
    </source>
</evidence>
<dbReference type="PANTHER" id="PTHR43308:SF5">
    <property type="entry name" value="S-LAYER PROTEIN _ PEPTIDOGLYCAN ENDO-BETA-N-ACETYLGLUCOSAMINIDASE"/>
    <property type="match status" value="1"/>
</dbReference>
<feature type="signal peptide" evidence="1">
    <location>
        <begin position="1"/>
        <end position="24"/>
    </location>
</feature>
<feature type="domain" description="SLH" evidence="2">
    <location>
        <begin position="145"/>
        <end position="206"/>
    </location>
</feature>
<dbReference type="Proteomes" id="UP000321157">
    <property type="component" value="Unassembled WGS sequence"/>
</dbReference>
<evidence type="ECO:0000256" key="1">
    <source>
        <dbReference type="SAM" id="SignalP"/>
    </source>
</evidence>
<name>A0A511V353_9BACL</name>
<dbReference type="EMBL" id="BJXX01000038">
    <property type="protein sequence ID" value="GEN33340.1"/>
    <property type="molecule type" value="Genomic_DNA"/>
</dbReference>
<feature type="domain" description="SLH" evidence="2">
    <location>
        <begin position="23"/>
        <end position="86"/>
    </location>
</feature>
<sequence>MKRRIVKLALATVLALSITSVASAATFKDFDNFYWAKPAVDSLVKDNIISGYKDGTFRPGKQVSRAEFVTMINKAFGKYKENAEANFSDVWKYQWFYQQVASAREANYITGYNGKFLPGKSITRSEAAVMIARVLEFDVAKIDTAQKFVDINEMPPWAVGSISALVDKKVMSGYSDNTFRGAKYITRAEAAVIIEQARLMRSGKLE</sequence>
<accession>A0A511V353</accession>
<proteinExistence type="predicted"/>
<reference evidence="3 4" key="1">
    <citation type="submission" date="2019-07" db="EMBL/GenBank/DDBJ databases">
        <title>Whole genome shotgun sequence of Aneurinibacillus danicus NBRC 102444.</title>
        <authorList>
            <person name="Hosoyama A."/>
            <person name="Uohara A."/>
            <person name="Ohji S."/>
            <person name="Ichikawa N."/>
        </authorList>
    </citation>
    <scope>NUCLEOTIDE SEQUENCE [LARGE SCALE GENOMIC DNA]</scope>
    <source>
        <strain evidence="3 4">NBRC 102444</strain>
    </source>
</reference>